<dbReference type="Pfam" id="PF01328">
    <property type="entry name" value="Peroxidase_2"/>
    <property type="match status" value="1"/>
</dbReference>
<evidence type="ECO:0000256" key="2">
    <source>
        <dbReference type="ARBA" id="ARBA00022559"/>
    </source>
</evidence>
<dbReference type="InterPro" id="IPR036851">
    <property type="entry name" value="Chloroperoxidase-like_sf"/>
</dbReference>
<reference evidence="9 10" key="1">
    <citation type="submission" date="2014-04" db="EMBL/GenBank/DDBJ databases">
        <title>Evolutionary Origins and Diversification of the Mycorrhizal Mutualists.</title>
        <authorList>
            <consortium name="DOE Joint Genome Institute"/>
            <consortium name="Mycorrhizal Genomics Consortium"/>
            <person name="Kohler A."/>
            <person name="Kuo A."/>
            <person name="Nagy L.G."/>
            <person name="Floudas D."/>
            <person name="Copeland A."/>
            <person name="Barry K.W."/>
            <person name="Cichocki N."/>
            <person name="Veneault-Fourrey C."/>
            <person name="LaButti K."/>
            <person name="Lindquist E.A."/>
            <person name="Lipzen A."/>
            <person name="Lundell T."/>
            <person name="Morin E."/>
            <person name="Murat C."/>
            <person name="Riley R."/>
            <person name="Ohm R."/>
            <person name="Sun H."/>
            <person name="Tunlid A."/>
            <person name="Henrissat B."/>
            <person name="Grigoriev I.V."/>
            <person name="Hibbett D.S."/>
            <person name="Martin F."/>
        </authorList>
    </citation>
    <scope>NUCLEOTIDE SEQUENCE [LARGE SCALE GENOMIC DNA]</scope>
    <source>
        <strain evidence="9 10">FD-317 M1</strain>
    </source>
</reference>
<evidence type="ECO:0000313" key="10">
    <source>
        <dbReference type="Proteomes" id="UP000053593"/>
    </source>
</evidence>
<evidence type="ECO:0000256" key="7">
    <source>
        <dbReference type="ARBA" id="ARBA00025795"/>
    </source>
</evidence>
<dbReference type="GO" id="GO:0004601">
    <property type="term" value="F:peroxidase activity"/>
    <property type="evidence" value="ECO:0007669"/>
    <property type="project" value="UniProtKB-KW"/>
</dbReference>
<keyword evidence="2" id="KW-0575">Peroxidase</keyword>
<keyword evidence="3" id="KW-0349">Heme</keyword>
<evidence type="ECO:0000256" key="3">
    <source>
        <dbReference type="ARBA" id="ARBA00022617"/>
    </source>
</evidence>
<dbReference type="Proteomes" id="UP000053593">
    <property type="component" value="Unassembled WGS sequence"/>
</dbReference>
<dbReference type="SUPFAM" id="SSF47571">
    <property type="entry name" value="Cloroperoxidase"/>
    <property type="match status" value="1"/>
</dbReference>
<feature type="non-terminal residue" evidence="9">
    <location>
        <position position="174"/>
    </location>
</feature>
<keyword evidence="4" id="KW-0479">Metal-binding</keyword>
<evidence type="ECO:0000256" key="4">
    <source>
        <dbReference type="ARBA" id="ARBA00022723"/>
    </source>
</evidence>
<gene>
    <name evidence="9" type="ORF">GYMLUDRAFT_252885</name>
</gene>
<dbReference type="PANTHER" id="PTHR33577">
    <property type="entry name" value="STERIGMATOCYSTIN BIOSYNTHESIS PEROXIDASE STCC-RELATED"/>
    <property type="match status" value="1"/>
</dbReference>
<accession>A0A0D0AK64</accession>
<dbReference type="EMBL" id="KN834896">
    <property type="protein sequence ID" value="KIK50565.1"/>
    <property type="molecule type" value="Genomic_DNA"/>
</dbReference>
<evidence type="ECO:0000256" key="5">
    <source>
        <dbReference type="ARBA" id="ARBA00023002"/>
    </source>
</evidence>
<keyword evidence="5" id="KW-0560">Oxidoreductase</keyword>
<dbReference type="PROSITE" id="PS51405">
    <property type="entry name" value="HEME_HALOPEROXIDASE"/>
    <property type="match status" value="1"/>
</dbReference>
<evidence type="ECO:0000259" key="8">
    <source>
        <dbReference type="PROSITE" id="PS51405"/>
    </source>
</evidence>
<evidence type="ECO:0000256" key="1">
    <source>
        <dbReference type="ARBA" id="ARBA00001970"/>
    </source>
</evidence>
<keyword evidence="10" id="KW-1185">Reference proteome</keyword>
<evidence type="ECO:0000313" key="9">
    <source>
        <dbReference type="EMBL" id="KIK50565.1"/>
    </source>
</evidence>
<dbReference type="InterPro" id="IPR000028">
    <property type="entry name" value="Chloroperoxidase"/>
</dbReference>
<dbReference type="PANTHER" id="PTHR33577:SF9">
    <property type="entry name" value="PEROXIDASE STCC"/>
    <property type="match status" value="1"/>
</dbReference>
<name>A0A0D0AK64_9AGAR</name>
<comment type="cofactor">
    <cofactor evidence="1">
        <name>heme b</name>
        <dbReference type="ChEBI" id="CHEBI:60344"/>
    </cofactor>
</comment>
<dbReference type="Gene3D" id="1.10.489.10">
    <property type="entry name" value="Chloroperoxidase-like"/>
    <property type="match status" value="1"/>
</dbReference>
<dbReference type="HOGENOM" id="CLU_131872_0_0_1"/>
<protein>
    <recommendedName>
        <fullName evidence="8">Heme haloperoxidase family profile domain-containing protein</fullName>
    </recommendedName>
</protein>
<sequence length="174" mass="18910">MSSSTTSTLLPPGHPTDSIHVHANEQYPVTSHKSHEYRPPCAGDLRSVCPALNTMANHRYIPRDGRHLTFGVLFRGLKECYGLTTPLAFVLVTGSFVLIGRSPLRIPYLSDLSIFRAKNPNGTISPGGVIDLHLIGLHNGIEHDASLVHTNTPDGAQYGPEEVQDELVLQLVGD</sequence>
<dbReference type="OrthoDB" id="407298at2759"/>
<dbReference type="GO" id="GO:0046872">
    <property type="term" value="F:metal ion binding"/>
    <property type="evidence" value="ECO:0007669"/>
    <property type="project" value="UniProtKB-KW"/>
</dbReference>
<comment type="similarity">
    <text evidence="7">Belongs to the chloroperoxidase family.</text>
</comment>
<dbReference type="AlphaFoldDB" id="A0A0D0AK64"/>
<keyword evidence="6" id="KW-0408">Iron</keyword>
<feature type="domain" description="Heme haloperoxidase family profile" evidence="8">
    <location>
        <begin position="33"/>
        <end position="174"/>
    </location>
</feature>
<organism evidence="9 10">
    <name type="scientific">Collybiopsis luxurians FD-317 M1</name>
    <dbReference type="NCBI Taxonomy" id="944289"/>
    <lineage>
        <taxon>Eukaryota</taxon>
        <taxon>Fungi</taxon>
        <taxon>Dikarya</taxon>
        <taxon>Basidiomycota</taxon>
        <taxon>Agaricomycotina</taxon>
        <taxon>Agaricomycetes</taxon>
        <taxon>Agaricomycetidae</taxon>
        <taxon>Agaricales</taxon>
        <taxon>Marasmiineae</taxon>
        <taxon>Omphalotaceae</taxon>
        <taxon>Collybiopsis</taxon>
        <taxon>Collybiopsis luxurians</taxon>
    </lineage>
</organism>
<proteinExistence type="inferred from homology"/>
<evidence type="ECO:0000256" key="6">
    <source>
        <dbReference type="ARBA" id="ARBA00023004"/>
    </source>
</evidence>